<evidence type="ECO:0000256" key="9">
    <source>
        <dbReference type="ARBA" id="ARBA00023180"/>
    </source>
</evidence>
<evidence type="ECO:0000256" key="8">
    <source>
        <dbReference type="ARBA" id="ARBA00023136"/>
    </source>
</evidence>
<comment type="subcellular location">
    <subcellularLocation>
        <location evidence="1">Cell projection</location>
        <location evidence="1">Cilium membrane</location>
        <topology evidence="1">Multi-pass membrane protein</topology>
    </subcellularLocation>
</comment>
<dbReference type="PANTHER" id="PTHR14605">
    <property type="entry name" value="CHST5 PROTEIN"/>
    <property type="match status" value="1"/>
</dbReference>
<gene>
    <name evidence="13" type="ORF">IZO911_LOCUS13412</name>
    <name evidence="14" type="ORF">KXQ929_LOCUS4624</name>
</gene>
<keyword evidence="6 12" id="KW-1133">Transmembrane helix</keyword>
<evidence type="ECO:0000256" key="3">
    <source>
        <dbReference type="ARBA" id="ARBA00015087"/>
    </source>
</evidence>
<evidence type="ECO:0000256" key="12">
    <source>
        <dbReference type="SAM" id="Phobius"/>
    </source>
</evidence>
<dbReference type="Pfam" id="PF10149">
    <property type="entry name" value="TM231"/>
    <property type="match status" value="1"/>
</dbReference>
<dbReference type="AlphaFoldDB" id="A0A814B141"/>
<evidence type="ECO:0000313" key="14">
    <source>
        <dbReference type="EMBL" id="CAF3591040.1"/>
    </source>
</evidence>
<dbReference type="Proteomes" id="UP000663860">
    <property type="component" value="Unassembled WGS sequence"/>
</dbReference>
<proteinExistence type="inferred from homology"/>
<feature type="transmembrane region" description="Helical" evidence="12">
    <location>
        <begin position="24"/>
        <end position="44"/>
    </location>
</feature>
<keyword evidence="5 12" id="KW-0812">Transmembrane</keyword>
<comment type="similarity">
    <text evidence="2">Belongs to the TMEM231 family.</text>
</comment>
<dbReference type="GO" id="GO:0035869">
    <property type="term" value="C:ciliary transition zone"/>
    <property type="evidence" value="ECO:0007669"/>
    <property type="project" value="TreeGrafter"/>
</dbReference>
<evidence type="ECO:0000256" key="5">
    <source>
        <dbReference type="ARBA" id="ARBA00022692"/>
    </source>
</evidence>
<protein>
    <recommendedName>
        <fullName evidence="3">Transmembrane protein 231</fullName>
    </recommendedName>
</protein>
<dbReference type="PANTHER" id="PTHR14605:SF1">
    <property type="entry name" value="TRANSMEMBRANE PROTEIN 231"/>
    <property type="match status" value="1"/>
</dbReference>
<organism evidence="13 15">
    <name type="scientific">Adineta steineri</name>
    <dbReference type="NCBI Taxonomy" id="433720"/>
    <lineage>
        <taxon>Eukaryota</taxon>
        <taxon>Metazoa</taxon>
        <taxon>Spiralia</taxon>
        <taxon>Gnathifera</taxon>
        <taxon>Rotifera</taxon>
        <taxon>Eurotatoria</taxon>
        <taxon>Bdelloidea</taxon>
        <taxon>Adinetida</taxon>
        <taxon>Adinetidae</taxon>
        <taxon>Adineta</taxon>
    </lineage>
</organism>
<dbReference type="EMBL" id="CAJNOE010000107">
    <property type="protein sequence ID" value="CAF0922821.1"/>
    <property type="molecule type" value="Genomic_DNA"/>
</dbReference>
<dbReference type="Proteomes" id="UP000663868">
    <property type="component" value="Unassembled WGS sequence"/>
</dbReference>
<name>A0A814B141_9BILA</name>
<keyword evidence="4" id="KW-1003">Cell membrane</keyword>
<comment type="function">
    <text evidence="11">Transmembrane component of the tectonic-like complex, a complex localized at the transition zone of primary cilia and acting as a barrier that prevents diffusion of transmembrane proteins between the cilia and plasma membranes. Required for ciliogenesis and sonic hedgehog/SHH signaling.</text>
</comment>
<keyword evidence="8 12" id="KW-0472">Membrane</keyword>
<sequence length="305" mass="35285">MVLYKVHSQEHRVRYFARPCSSAFLFQIVCIIFTILPPLFTSYFTSGFYYKELSYSEQPSVSFNGKYEIFIDSSSTSLFSSSDAFLNGKLISSYRSSTLRTSIPRDIDGDGLIDQFTITLNIILLESIASTTTNLWLQFQYALSRYPLLNMEALGVILLKAPSFLENNSTVTIYGQLRLQQRQPLSSNSDYSSIQGSIINYGTYSTVPSFDDILNNYTSRNYYTTFDQQYVQWSSIPSTQQQLTIKIIVNNDLQSIRYIPNYWKEFRWAWIQYITALIPFFYIINKVKEFVFSNGLVRTVIHKSS</sequence>
<evidence type="ECO:0000256" key="4">
    <source>
        <dbReference type="ARBA" id="ARBA00022475"/>
    </source>
</evidence>
<evidence type="ECO:0000256" key="11">
    <source>
        <dbReference type="ARBA" id="ARBA00024803"/>
    </source>
</evidence>
<dbReference type="EMBL" id="CAJOBB010000161">
    <property type="protein sequence ID" value="CAF3591040.1"/>
    <property type="molecule type" value="Genomic_DNA"/>
</dbReference>
<evidence type="ECO:0000256" key="7">
    <source>
        <dbReference type="ARBA" id="ARBA00023069"/>
    </source>
</evidence>
<dbReference type="InterPro" id="IPR019306">
    <property type="entry name" value="TMEM231"/>
</dbReference>
<comment type="caution">
    <text evidence="13">The sequence shown here is derived from an EMBL/GenBank/DDBJ whole genome shotgun (WGS) entry which is preliminary data.</text>
</comment>
<evidence type="ECO:0000256" key="10">
    <source>
        <dbReference type="ARBA" id="ARBA00023273"/>
    </source>
</evidence>
<dbReference type="GO" id="GO:0060271">
    <property type="term" value="P:cilium assembly"/>
    <property type="evidence" value="ECO:0007669"/>
    <property type="project" value="TreeGrafter"/>
</dbReference>
<reference evidence="13" key="1">
    <citation type="submission" date="2021-02" db="EMBL/GenBank/DDBJ databases">
        <authorList>
            <person name="Nowell W R."/>
        </authorList>
    </citation>
    <scope>NUCLEOTIDE SEQUENCE</scope>
</reference>
<keyword evidence="9" id="KW-0325">Glycoprotein</keyword>
<keyword evidence="7" id="KW-0969">Cilium</keyword>
<evidence type="ECO:0000313" key="15">
    <source>
        <dbReference type="Proteomes" id="UP000663860"/>
    </source>
</evidence>
<dbReference type="GO" id="GO:0032880">
    <property type="term" value="P:regulation of protein localization"/>
    <property type="evidence" value="ECO:0007669"/>
    <property type="project" value="TreeGrafter"/>
</dbReference>
<evidence type="ECO:0000256" key="6">
    <source>
        <dbReference type="ARBA" id="ARBA00022989"/>
    </source>
</evidence>
<accession>A0A814B141</accession>
<dbReference type="GO" id="GO:0060170">
    <property type="term" value="C:ciliary membrane"/>
    <property type="evidence" value="ECO:0007669"/>
    <property type="project" value="UniProtKB-SubCell"/>
</dbReference>
<evidence type="ECO:0000256" key="1">
    <source>
        <dbReference type="ARBA" id="ARBA00004272"/>
    </source>
</evidence>
<keyword evidence="10" id="KW-0966">Cell projection</keyword>
<evidence type="ECO:0000256" key="2">
    <source>
        <dbReference type="ARBA" id="ARBA00009082"/>
    </source>
</evidence>
<evidence type="ECO:0000313" key="13">
    <source>
        <dbReference type="EMBL" id="CAF0922821.1"/>
    </source>
</evidence>